<dbReference type="Proteomes" id="UP000644195">
    <property type="component" value="Unassembled WGS sequence"/>
</dbReference>
<organism evidence="2 3">
    <name type="scientific">Pseudomonas cannabina pv. alisalensis</name>
    <dbReference type="NCBI Taxonomy" id="757414"/>
    <lineage>
        <taxon>Bacteria</taxon>
        <taxon>Pseudomonadati</taxon>
        <taxon>Pseudomonadota</taxon>
        <taxon>Gammaproteobacteria</taxon>
        <taxon>Pseudomonadales</taxon>
        <taxon>Pseudomonadaceae</taxon>
        <taxon>Pseudomonas</taxon>
    </lineage>
</organism>
<accession>A0ABS1XKJ7</accession>
<protein>
    <submittedName>
        <fullName evidence="2">DUF4113 domain-containing protein</fullName>
    </submittedName>
</protein>
<dbReference type="Pfam" id="PF13438">
    <property type="entry name" value="DUF4113"/>
    <property type="match status" value="1"/>
</dbReference>
<name>A0ABS1XKJ7_PSEC1</name>
<evidence type="ECO:0000313" key="2">
    <source>
        <dbReference type="EMBL" id="MBM0142019.1"/>
    </source>
</evidence>
<dbReference type="EMBL" id="JAEVFO010000072">
    <property type="protein sequence ID" value="MBM0142019.1"/>
    <property type="molecule type" value="Genomic_DNA"/>
</dbReference>
<sequence>MRKRGEFTGDLFTPSQPARSDELMRVLDRINVKFGKNALHSGRMPLDATWAMKHEVMSKSYTTSIDQLMRFQAT</sequence>
<evidence type="ECO:0000259" key="1">
    <source>
        <dbReference type="Pfam" id="PF13438"/>
    </source>
</evidence>
<gene>
    <name evidence="2" type="ORF">JHZ66_24970</name>
</gene>
<proteinExistence type="predicted"/>
<dbReference type="InterPro" id="IPR025188">
    <property type="entry name" value="DUF4113"/>
</dbReference>
<evidence type="ECO:0000313" key="3">
    <source>
        <dbReference type="Proteomes" id="UP000644195"/>
    </source>
</evidence>
<keyword evidence="3" id="KW-1185">Reference proteome</keyword>
<feature type="domain" description="DUF4113" evidence="1">
    <location>
        <begin position="22"/>
        <end position="69"/>
    </location>
</feature>
<comment type="caution">
    <text evidence="2">The sequence shown here is derived from an EMBL/GenBank/DDBJ whole genome shotgun (WGS) entry which is preliminary data.</text>
</comment>
<reference evidence="2 3" key="1">
    <citation type="submission" date="2020-12" db="EMBL/GenBank/DDBJ databases">
        <title>Genome of Pca MAFF 106156.</title>
        <authorList>
            <person name="Fujikawa T."/>
            <person name="Inoue Y."/>
        </authorList>
    </citation>
    <scope>NUCLEOTIDE SEQUENCE [LARGE SCALE GENOMIC DNA]</scope>
    <source>
        <strain evidence="2 3">MAFF 106156</strain>
    </source>
</reference>